<gene>
    <name evidence="2" type="ORF">DWU98_12610</name>
</gene>
<evidence type="ECO:0000313" key="3">
    <source>
        <dbReference type="Proteomes" id="UP000254258"/>
    </source>
</evidence>
<dbReference type="EMBL" id="QRBE01000007">
    <property type="protein sequence ID" value="RDS80793.1"/>
    <property type="molecule type" value="Genomic_DNA"/>
</dbReference>
<reference evidence="2 3" key="1">
    <citation type="submission" date="2018-07" db="EMBL/GenBank/DDBJ databases">
        <title>Dyella monticola sp. nov. and Dyella psychrodurans sp. nov. isolated from monsoon evergreen broad-leaved forest soil of Dinghu Mountain, China.</title>
        <authorList>
            <person name="Gao Z."/>
            <person name="Qiu L."/>
        </authorList>
    </citation>
    <scope>NUCLEOTIDE SEQUENCE [LARGE SCALE GENOMIC DNA]</scope>
    <source>
        <strain evidence="2 3">4G-K06</strain>
    </source>
</reference>
<sequence length="115" mass="13050">MSKGHEPHQVEAAAVYKLGTLFVVLLTFILWLMYVLWEHVHPWTLTLPAEVIPPQPRLQVSAPEDRATQYRLQAQQLESYGWVDSDHRAAHIPIERAMTLLTSPQHAGHPRSGSP</sequence>
<accession>A0A370WXB0</accession>
<proteinExistence type="predicted"/>
<protein>
    <submittedName>
        <fullName evidence="2">Uncharacterized protein</fullName>
    </submittedName>
</protein>
<keyword evidence="3" id="KW-1185">Reference proteome</keyword>
<evidence type="ECO:0000256" key="1">
    <source>
        <dbReference type="SAM" id="Phobius"/>
    </source>
</evidence>
<feature type="transmembrane region" description="Helical" evidence="1">
    <location>
        <begin position="15"/>
        <end position="37"/>
    </location>
</feature>
<comment type="caution">
    <text evidence="2">The sequence shown here is derived from an EMBL/GenBank/DDBJ whole genome shotgun (WGS) entry which is preliminary data.</text>
</comment>
<keyword evidence="1" id="KW-0812">Transmembrane</keyword>
<name>A0A370WXB0_9GAMM</name>
<keyword evidence="1" id="KW-1133">Transmembrane helix</keyword>
<evidence type="ECO:0000313" key="2">
    <source>
        <dbReference type="EMBL" id="RDS80793.1"/>
    </source>
</evidence>
<dbReference type="RefSeq" id="WP_115495938.1">
    <property type="nucleotide sequence ID" value="NZ_QRBE01000007.1"/>
</dbReference>
<dbReference type="OrthoDB" id="129807at2"/>
<dbReference type="AlphaFoldDB" id="A0A370WXB0"/>
<organism evidence="2 3">
    <name type="scientific">Dyella monticola</name>
    <dbReference type="NCBI Taxonomy" id="1927958"/>
    <lineage>
        <taxon>Bacteria</taxon>
        <taxon>Pseudomonadati</taxon>
        <taxon>Pseudomonadota</taxon>
        <taxon>Gammaproteobacteria</taxon>
        <taxon>Lysobacterales</taxon>
        <taxon>Rhodanobacteraceae</taxon>
        <taxon>Dyella</taxon>
    </lineage>
</organism>
<keyword evidence="1" id="KW-0472">Membrane</keyword>
<dbReference type="Proteomes" id="UP000254258">
    <property type="component" value="Unassembled WGS sequence"/>
</dbReference>